<comment type="caution">
    <text evidence="2">The sequence shown here is derived from an EMBL/GenBank/DDBJ whole genome shotgun (WGS) entry which is preliminary data.</text>
</comment>
<evidence type="ECO:0000313" key="3">
    <source>
        <dbReference type="Proteomes" id="UP000266340"/>
    </source>
</evidence>
<feature type="domain" description="Glycosyl transferase family 1" evidence="1">
    <location>
        <begin position="221"/>
        <end position="335"/>
    </location>
</feature>
<dbReference type="Gene3D" id="3.40.50.2000">
    <property type="entry name" value="Glycogen Phosphorylase B"/>
    <property type="match status" value="2"/>
</dbReference>
<dbReference type="CDD" id="cd03801">
    <property type="entry name" value="GT4_PimA-like"/>
    <property type="match status" value="1"/>
</dbReference>
<dbReference type="SUPFAM" id="SSF53756">
    <property type="entry name" value="UDP-Glycosyltransferase/glycogen phosphorylase"/>
    <property type="match status" value="1"/>
</dbReference>
<keyword evidence="3" id="KW-1185">Reference proteome</keyword>
<evidence type="ECO:0000259" key="1">
    <source>
        <dbReference type="Pfam" id="PF00534"/>
    </source>
</evidence>
<reference evidence="2 3" key="1">
    <citation type="submission" date="2018-09" db="EMBL/GenBank/DDBJ databases">
        <title>Cohnella cavernae sp. nov., isolated from a karst cave.</title>
        <authorList>
            <person name="Zhu H."/>
        </authorList>
    </citation>
    <scope>NUCLEOTIDE SEQUENCE [LARGE SCALE GENOMIC DNA]</scope>
    <source>
        <strain evidence="2 3">K2E09-144</strain>
    </source>
</reference>
<dbReference type="OrthoDB" id="9813638at2"/>
<proteinExistence type="predicted"/>
<dbReference type="PANTHER" id="PTHR12526">
    <property type="entry name" value="GLYCOSYLTRANSFERASE"/>
    <property type="match status" value="1"/>
</dbReference>
<dbReference type="PANTHER" id="PTHR12526:SF630">
    <property type="entry name" value="GLYCOSYLTRANSFERASE"/>
    <property type="match status" value="1"/>
</dbReference>
<dbReference type="InterPro" id="IPR001296">
    <property type="entry name" value="Glyco_trans_1"/>
</dbReference>
<protein>
    <submittedName>
        <fullName evidence="2">Glycosyltransferase</fullName>
    </submittedName>
</protein>
<dbReference type="AlphaFoldDB" id="A0A398CZE8"/>
<sequence>MKALFLHDNLMNKHNNYFYSNGLPSNVWTERYLKVFDQMVVCTRVVEAVEDCSKTLKLSSADNVEFDLLSIGVNNISFLSKRKFIEKHIEQAVLKCGYVIARLPSIIGQIGLKYAKKHKKPFLIELVGCPWDAYWNHSLKGKVIAPFITWRTKSAVKTAPYVVYVTNSFLQGRYPTSGKTIGCSNVALTEFDEHVLTKRTDKIKGMSNRPIIIGTTASVNVRYKGQQYIIEAISMLNKQGYNFEYHLVGEGDNSYLRSVAEKFGVTDKVKYLGPMPHAQVFQYLDNIDIYAQPSRQEGLPRALIEAMSRGVPSIGSNTAGIPELLEKESIFKNGNIGDICGILKKMDQKTMLIQAKINFEKSKEYAKSILDERRIEFFKEFRDDVK</sequence>
<dbReference type="Proteomes" id="UP000266340">
    <property type="component" value="Unassembled WGS sequence"/>
</dbReference>
<dbReference type="EMBL" id="QXJM01000027">
    <property type="protein sequence ID" value="RIE04304.1"/>
    <property type="molecule type" value="Genomic_DNA"/>
</dbReference>
<dbReference type="GO" id="GO:0016757">
    <property type="term" value="F:glycosyltransferase activity"/>
    <property type="evidence" value="ECO:0007669"/>
    <property type="project" value="InterPro"/>
</dbReference>
<accession>A0A398CZE8</accession>
<keyword evidence="2" id="KW-0808">Transferase</keyword>
<name>A0A398CZE8_9BACL</name>
<dbReference type="Pfam" id="PF00534">
    <property type="entry name" value="Glycos_transf_1"/>
    <property type="match status" value="1"/>
</dbReference>
<evidence type="ECO:0000313" key="2">
    <source>
        <dbReference type="EMBL" id="RIE04304.1"/>
    </source>
</evidence>
<gene>
    <name evidence="2" type="ORF">D3H35_06745</name>
</gene>
<organism evidence="2 3">
    <name type="scientific">Cohnella faecalis</name>
    <dbReference type="NCBI Taxonomy" id="2315694"/>
    <lineage>
        <taxon>Bacteria</taxon>
        <taxon>Bacillati</taxon>
        <taxon>Bacillota</taxon>
        <taxon>Bacilli</taxon>
        <taxon>Bacillales</taxon>
        <taxon>Paenibacillaceae</taxon>
        <taxon>Cohnella</taxon>
    </lineage>
</organism>